<sequence length="82" mass="9251">MSQTAVIIAVLCLTTSVMNAQRLLDFKSLPSKTSFDLDDLRSLIQTKKRNFRFHAARGKKYGYIPSRGKKIPQVDVIDSAHI</sequence>
<feature type="chain" id="PRO_5041969385" evidence="1">
    <location>
        <begin position="21"/>
        <end position="82"/>
    </location>
</feature>
<keyword evidence="3" id="KW-1185">Reference proteome</keyword>
<evidence type="ECO:0000256" key="1">
    <source>
        <dbReference type="SAM" id="SignalP"/>
    </source>
</evidence>
<proteinExistence type="predicted"/>
<organism evidence="2 3">
    <name type="scientific">Parelaphostrongylus tenuis</name>
    <name type="common">Meningeal worm</name>
    <dbReference type="NCBI Taxonomy" id="148309"/>
    <lineage>
        <taxon>Eukaryota</taxon>
        <taxon>Metazoa</taxon>
        <taxon>Ecdysozoa</taxon>
        <taxon>Nematoda</taxon>
        <taxon>Chromadorea</taxon>
        <taxon>Rhabditida</taxon>
        <taxon>Rhabditina</taxon>
        <taxon>Rhabditomorpha</taxon>
        <taxon>Strongyloidea</taxon>
        <taxon>Metastrongylidae</taxon>
        <taxon>Parelaphostrongylus</taxon>
    </lineage>
</organism>
<dbReference type="AlphaFoldDB" id="A0AAD5QKQ8"/>
<feature type="signal peptide" evidence="1">
    <location>
        <begin position="1"/>
        <end position="20"/>
    </location>
</feature>
<gene>
    <name evidence="2" type="ORF">KIN20_009595</name>
</gene>
<comment type="caution">
    <text evidence="2">The sequence shown here is derived from an EMBL/GenBank/DDBJ whole genome shotgun (WGS) entry which is preliminary data.</text>
</comment>
<keyword evidence="1" id="KW-0732">Signal</keyword>
<reference evidence="2" key="1">
    <citation type="submission" date="2021-06" db="EMBL/GenBank/DDBJ databases">
        <title>Parelaphostrongylus tenuis whole genome reference sequence.</title>
        <authorList>
            <person name="Garwood T.J."/>
            <person name="Larsen P.A."/>
            <person name="Fountain-Jones N.M."/>
            <person name="Garbe J.R."/>
            <person name="Macchietto M.G."/>
            <person name="Kania S.A."/>
            <person name="Gerhold R.W."/>
            <person name="Richards J.E."/>
            <person name="Wolf T.M."/>
        </authorList>
    </citation>
    <scope>NUCLEOTIDE SEQUENCE</scope>
    <source>
        <strain evidence="2">MNPRO001-30</strain>
        <tissue evidence="2">Meninges</tissue>
    </source>
</reference>
<evidence type="ECO:0000313" key="3">
    <source>
        <dbReference type="Proteomes" id="UP001196413"/>
    </source>
</evidence>
<protein>
    <submittedName>
        <fullName evidence="2">Uncharacterized protein</fullName>
    </submittedName>
</protein>
<name>A0AAD5QKQ8_PARTN</name>
<evidence type="ECO:0000313" key="2">
    <source>
        <dbReference type="EMBL" id="KAJ1353049.1"/>
    </source>
</evidence>
<accession>A0AAD5QKQ8</accession>
<dbReference type="EMBL" id="JAHQIW010001584">
    <property type="protein sequence ID" value="KAJ1353049.1"/>
    <property type="molecule type" value="Genomic_DNA"/>
</dbReference>
<dbReference type="Proteomes" id="UP001196413">
    <property type="component" value="Unassembled WGS sequence"/>
</dbReference>